<reference evidence="6 7" key="1">
    <citation type="journal article" date="2015" name="Genome Biol. Evol.">
        <title>Phylogenomic analyses indicate that early fungi evolved digesting cell walls of algal ancestors of land plants.</title>
        <authorList>
            <person name="Chang Y."/>
            <person name="Wang S."/>
            <person name="Sekimoto S."/>
            <person name="Aerts A.L."/>
            <person name="Choi C."/>
            <person name="Clum A."/>
            <person name="LaButti K.M."/>
            <person name="Lindquist E.A."/>
            <person name="Yee Ngan C."/>
            <person name="Ohm R.A."/>
            <person name="Salamov A.A."/>
            <person name="Grigoriev I.V."/>
            <person name="Spatafora J.W."/>
            <person name="Berbee M.L."/>
        </authorList>
    </citation>
    <scope>NUCLEOTIDE SEQUENCE [LARGE SCALE GENOMIC DNA]</scope>
    <source>
        <strain evidence="6 7">NRRL 28638</strain>
    </source>
</reference>
<dbReference type="GO" id="GO:1990527">
    <property type="term" value="C:Tec1p-Ste12p-Dig1p complex"/>
    <property type="evidence" value="ECO:0007669"/>
    <property type="project" value="TreeGrafter"/>
</dbReference>
<dbReference type="OMA" id="EVISCIL"/>
<sequence length="117" mass="13840">MDQLRYFLATGPSNWSRGKTIQKLPLPNGECISCIYWNNLFFITGTDIVRCLAYRFEAFGRPVNNMKKFEEGVFSDLRNLKPGLDAILEPPRSEFLEMLFRNNCIRTQKKQKVFFWY</sequence>
<evidence type="ECO:0000256" key="5">
    <source>
        <dbReference type="ARBA" id="ARBA00024345"/>
    </source>
</evidence>
<dbReference type="SMART" id="SM00424">
    <property type="entry name" value="STE"/>
    <property type="match status" value="1"/>
</dbReference>
<keyword evidence="3" id="KW-0804">Transcription</keyword>
<dbReference type="STRING" id="796925.A0A137P934"/>
<dbReference type="PANTHER" id="PTHR47427">
    <property type="entry name" value="PROTEIN STE12"/>
    <property type="match status" value="1"/>
</dbReference>
<dbReference type="GO" id="GO:1990526">
    <property type="term" value="C:Ste12p-Dig1p-Dig2p complex"/>
    <property type="evidence" value="ECO:0007669"/>
    <property type="project" value="TreeGrafter"/>
</dbReference>
<evidence type="ECO:0000313" key="7">
    <source>
        <dbReference type="Proteomes" id="UP000070444"/>
    </source>
</evidence>
<dbReference type="OrthoDB" id="1095242at2759"/>
<dbReference type="AlphaFoldDB" id="A0A137P934"/>
<dbReference type="GO" id="GO:0005634">
    <property type="term" value="C:nucleus"/>
    <property type="evidence" value="ECO:0007669"/>
    <property type="project" value="UniProtKB-SubCell"/>
</dbReference>
<comment type="similarity">
    <text evidence="5">Belongs to the STE12 transcription factor family.</text>
</comment>
<evidence type="ECO:0000256" key="1">
    <source>
        <dbReference type="ARBA" id="ARBA00004123"/>
    </source>
</evidence>
<gene>
    <name evidence="6" type="ORF">CONCODRAFT_38235</name>
</gene>
<dbReference type="InterPro" id="IPR003120">
    <property type="entry name" value="Ste12"/>
</dbReference>
<dbReference type="Pfam" id="PF02200">
    <property type="entry name" value="STE"/>
    <property type="match status" value="1"/>
</dbReference>
<evidence type="ECO:0000256" key="4">
    <source>
        <dbReference type="ARBA" id="ARBA00023242"/>
    </source>
</evidence>
<dbReference type="Proteomes" id="UP000070444">
    <property type="component" value="Unassembled WGS sequence"/>
</dbReference>
<accession>A0A137P934</accession>
<comment type="subcellular location">
    <subcellularLocation>
        <location evidence="1">Nucleus</location>
    </subcellularLocation>
</comment>
<dbReference type="InterPro" id="IPR052127">
    <property type="entry name" value="STE12_transcription_factor"/>
</dbReference>
<evidence type="ECO:0000313" key="6">
    <source>
        <dbReference type="EMBL" id="KXN71510.1"/>
    </source>
</evidence>
<evidence type="ECO:0000256" key="2">
    <source>
        <dbReference type="ARBA" id="ARBA00023015"/>
    </source>
</evidence>
<name>A0A137P934_CONC2</name>
<keyword evidence="7" id="KW-1185">Reference proteome</keyword>
<dbReference type="PANTHER" id="PTHR47427:SF1">
    <property type="entry name" value="PROTEIN STE12"/>
    <property type="match status" value="1"/>
</dbReference>
<organism evidence="6 7">
    <name type="scientific">Conidiobolus coronatus (strain ATCC 28846 / CBS 209.66 / NRRL 28638)</name>
    <name type="common">Delacroixia coronata</name>
    <dbReference type="NCBI Taxonomy" id="796925"/>
    <lineage>
        <taxon>Eukaryota</taxon>
        <taxon>Fungi</taxon>
        <taxon>Fungi incertae sedis</taxon>
        <taxon>Zoopagomycota</taxon>
        <taxon>Entomophthoromycotina</taxon>
        <taxon>Entomophthoromycetes</taxon>
        <taxon>Entomophthorales</taxon>
        <taxon>Ancylistaceae</taxon>
        <taxon>Conidiobolus</taxon>
    </lineage>
</organism>
<dbReference type="EMBL" id="KQ964473">
    <property type="protein sequence ID" value="KXN71510.1"/>
    <property type="molecule type" value="Genomic_DNA"/>
</dbReference>
<feature type="non-terminal residue" evidence="6">
    <location>
        <position position="117"/>
    </location>
</feature>
<keyword evidence="2" id="KW-0805">Transcription regulation</keyword>
<keyword evidence="4" id="KW-0539">Nucleus</keyword>
<proteinExistence type="inferred from homology"/>
<protein>
    <submittedName>
        <fullName evidence="6">Transcription factor, STE-like protein</fullName>
    </submittedName>
</protein>
<dbReference type="GO" id="GO:0003700">
    <property type="term" value="F:DNA-binding transcription factor activity"/>
    <property type="evidence" value="ECO:0007669"/>
    <property type="project" value="InterPro"/>
</dbReference>
<evidence type="ECO:0000256" key="3">
    <source>
        <dbReference type="ARBA" id="ARBA00023163"/>
    </source>
</evidence>